<organism evidence="6 7">
    <name type="scientific">Streptomyces griseorubiginosus</name>
    <dbReference type="NCBI Taxonomy" id="67304"/>
    <lineage>
        <taxon>Bacteria</taxon>
        <taxon>Bacillati</taxon>
        <taxon>Actinomycetota</taxon>
        <taxon>Actinomycetes</taxon>
        <taxon>Kitasatosporales</taxon>
        <taxon>Streptomycetaceae</taxon>
        <taxon>Streptomyces</taxon>
    </lineage>
</organism>
<evidence type="ECO:0000256" key="2">
    <source>
        <dbReference type="ARBA" id="ARBA00022692"/>
    </source>
</evidence>
<evidence type="ECO:0000256" key="3">
    <source>
        <dbReference type="ARBA" id="ARBA00022989"/>
    </source>
</evidence>
<dbReference type="Gene3D" id="1.10.357.140">
    <property type="entry name" value="UbiA prenyltransferase"/>
    <property type="match status" value="1"/>
</dbReference>
<dbReference type="PANTHER" id="PTHR42723">
    <property type="entry name" value="CHLOROPHYLL SYNTHASE"/>
    <property type="match status" value="1"/>
</dbReference>
<dbReference type="GO" id="GO:0016765">
    <property type="term" value="F:transferase activity, transferring alkyl or aryl (other than methyl) groups"/>
    <property type="evidence" value="ECO:0007669"/>
    <property type="project" value="InterPro"/>
</dbReference>
<evidence type="ECO:0000256" key="4">
    <source>
        <dbReference type="ARBA" id="ARBA00023136"/>
    </source>
</evidence>
<dbReference type="Proteomes" id="UP000265765">
    <property type="component" value="Chromosome"/>
</dbReference>
<evidence type="ECO:0000256" key="1">
    <source>
        <dbReference type="ARBA" id="ARBA00004141"/>
    </source>
</evidence>
<dbReference type="PANTHER" id="PTHR42723:SF1">
    <property type="entry name" value="CHLOROPHYLL SYNTHASE, CHLOROPLASTIC"/>
    <property type="match status" value="1"/>
</dbReference>
<keyword evidence="2" id="KW-0812">Transmembrane</keyword>
<name>A0AAI8KWW9_9ACTN</name>
<reference evidence="6 7" key="1">
    <citation type="submission" date="2018-09" db="EMBL/GenBank/DDBJ databases">
        <title>Production of Trimethoprim by Streptomyces sp. 3E-1.</title>
        <authorList>
            <person name="Kang H.J."/>
            <person name="Kim S.B."/>
        </authorList>
    </citation>
    <scope>NUCLEOTIDE SEQUENCE [LARGE SCALE GENOMIC DNA]</scope>
    <source>
        <strain evidence="6 7">3E-1</strain>
    </source>
</reference>
<dbReference type="EC" id="2.5.1.-" evidence="6"/>
<evidence type="ECO:0000313" key="7">
    <source>
        <dbReference type="Proteomes" id="UP000265765"/>
    </source>
</evidence>
<gene>
    <name evidence="6" type="primary">cyoE</name>
    <name evidence="6" type="ORF">DWG14_01629</name>
</gene>
<keyword evidence="3" id="KW-1133">Transmembrane helix</keyword>
<evidence type="ECO:0000256" key="5">
    <source>
        <dbReference type="SAM" id="MobiDB-lite"/>
    </source>
</evidence>
<dbReference type="KEGG" id="sge:DWG14_01629"/>
<dbReference type="Pfam" id="PF01040">
    <property type="entry name" value="UbiA"/>
    <property type="match status" value="1"/>
</dbReference>
<feature type="region of interest" description="Disordered" evidence="5">
    <location>
        <begin position="1"/>
        <end position="44"/>
    </location>
</feature>
<dbReference type="AlphaFoldDB" id="A0AAI8KWW9"/>
<dbReference type="GO" id="GO:0016020">
    <property type="term" value="C:membrane"/>
    <property type="evidence" value="ECO:0007669"/>
    <property type="project" value="UniProtKB-SubCell"/>
</dbReference>
<comment type="subcellular location">
    <subcellularLocation>
        <location evidence="1">Membrane</location>
        <topology evidence="1">Multi-pass membrane protein</topology>
    </subcellularLocation>
</comment>
<evidence type="ECO:0000313" key="6">
    <source>
        <dbReference type="EMBL" id="AYC37411.1"/>
    </source>
</evidence>
<dbReference type="InterPro" id="IPR050475">
    <property type="entry name" value="Prenyltransferase_related"/>
</dbReference>
<dbReference type="InterPro" id="IPR000537">
    <property type="entry name" value="UbiA_prenyltransferase"/>
</dbReference>
<dbReference type="InterPro" id="IPR044878">
    <property type="entry name" value="UbiA_sf"/>
</dbReference>
<dbReference type="RefSeq" id="WP_425471426.1">
    <property type="nucleotide sequence ID" value="NZ_CP032427.1"/>
</dbReference>
<accession>A0AAI8KWW9</accession>
<proteinExistence type="predicted"/>
<protein>
    <submittedName>
        <fullName evidence="6">Protoheme IX farnesyltransferase</fullName>
        <ecNumber evidence="6">2.5.1.-</ecNumber>
    </submittedName>
</protein>
<keyword evidence="6" id="KW-0808">Transferase</keyword>
<dbReference type="GeneID" id="91280586"/>
<sequence>MRARGAIASYDPSEVGGRTQPGPAALPSPLTSPRTGRQKRIRTGRVSVRARARAWAELLRLPALFTVPGDALAGTAAVSARPTPRTFLAIASSLCLYEAGMALNDWADRDVDAVERPHRPLPSGRIRPTAALGAACVLTGASLSFAAWAGRPALTVAVPLAATVWAYDLALKNTRLGPAAMATARGLDLLLGASAVASAGGAGASPGRRTADGGAGPVGGGGGVRRVVGSFGSGRLAGAFGGRADAVGDLGGLGVGQKADAVGARVSAVVAEARAASAVAPTPAAFQSIRQALPSAALLGAHTLALTTVSRKEAQGGSPLAPLAALATTAALTRLVARARPLPTDRTGEGRGHGEQPSLKHRTPTVRSLSPGPLAPPCRRDSPLRFLDDPPAVLRAALAAAYAVTAARPYFHAALNPSPPLTQRAVTGGIRATIPLQAALTARSGTKSATLTALLTAALAPLATRFARKVSVT</sequence>
<keyword evidence="4" id="KW-0472">Membrane</keyword>
<feature type="region of interest" description="Disordered" evidence="5">
    <location>
        <begin position="340"/>
        <end position="382"/>
    </location>
</feature>
<dbReference type="EMBL" id="CP032427">
    <property type="protein sequence ID" value="AYC37411.1"/>
    <property type="molecule type" value="Genomic_DNA"/>
</dbReference>